<keyword evidence="1" id="KW-0472">Membrane</keyword>
<keyword evidence="3" id="KW-1185">Reference proteome</keyword>
<keyword evidence="1" id="KW-1133">Transmembrane helix</keyword>
<comment type="caution">
    <text evidence="2">The sequence shown here is derived from an EMBL/GenBank/DDBJ whole genome shotgun (WGS) entry which is preliminary data.</text>
</comment>
<keyword evidence="1" id="KW-0812">Transmembrane</keyword>
<dbReference type="GO" id="GO:0005739">
    <property type="term" value="C:mitochondrion"/>
    <property type="evidence" value="ECO:0007669"/>
    <property type="project" value="GOC"/>
</dbReference>
<evidence type="ECO:0000256" key="1">
    <source>
        <dbReference type="SAM" id="Phobius"/>
    </source>
</evidence>
<evidence type="ECO:0008006" key="4">
    <source>
        <dbReference type="Google" id="ProtNLM"/>
    </source>
</evidence>
<dbReference type="EMBL" id="JAGKHQ010000017">
    <property type="protein sequence ID" value="KAG7490265.1"/>
    <property type="molecule type" value="Genomic_DNA"/>
</dbReference>
<reference evidence="2 3" key="1">
    <citation type="journal article" date="2021" name="Sci. Rep.">
        <title>Chromosome anchoring in Senegalese sole (Solea senegalensis) reveals sex-associated markers and genome rearrangements in flatfish.</title>
        <authorList>
            <person name="Guerrero-Cozar I."/>
            <person name="Gomez-Garrido J."/>
            <person name="Berbel C."/>
            <person name="Martinez-Blanch J.F."/>
            <person name="Alioto T."/>
            <person name="Claros M.G."/>
            <person name="Gagnaire P.A."/>
            <person name="Manchado M."/>
        </authorList>
    </citation>
    <scope>NUCLEOTIDE SEQUENCE [LARGE SCALE GENOMIC DNA]</scope>
    <source>
        <strain evidence="2">Sse05_10M</strain>
    </source>
</reference>
<evidence type="ECO:0000313" key="2">
    <source>
        <dbReference type="EMBL" id="KAG7490265.1"/>
    </source>
</evidence>
<dbReference type="AlphaFoldDB" id="A0AAV6QGG0"/>
<dbReference type="GO" id="GO:0034551">
    <property type="term" value="P:mitochondrial respiratory chain complex III assembly"/>
    <property type="evidence" value="ECO:0007669"/>
    <property type="project" value="InterPro"/>
</dbReference>
<evidence type="ECO:0000313" key="3">
    <source>
        <dbReference type="Proteomes" id="UP000693946"/>
    </source>
</evidence>
<gene>
    <name evidence="2" type="ORF">JOB18_031576</name>
</gene>
<dbReference type="Proteomes" id="UP000693946">
    <property type="component" value="Linkage Group LG5"/>
</dbReference>
<proteinExistence type="predicted"/>
<organism evidence="2 3">
    <name type="scientific">Solea senegalensis</name>
    <name type="common">Senegalese sole</name>
    <dbReference type="NCBI Taxonomy" id="28829"/>
    <lineage>
        <taxon>Eukaryota</taxon>
        <taxon>Metazoa</taxon>
        <taxon>Chordata</taxon>
        <taxon>Craniata</taxon>
        <taxon>Vertebrata</taxon>
        <taxon>Euteleostomi</taxon>
        <taxon>Actinopterygii</taxon>
        <taxon>Neopterygii</taxon>
        <taxon>Teleostei</taxon>
        <taxon>Neoteleostei</taxon>
        <taxon>Acanthomorphata</taxon>
        <taxon>Carangaria</taxon>
        <taxon>Pleuronectiformes</taxon>
        <taxon>Pleuronectoidei</taxon>
        <taxon>Soleidae</taxon>
        <taxon>Solea</taxon>
    </lineage>
</organism>
<dbReference type="Pfam" id="PF15141">
    <property type="entry name" value="UQCC3"/>
    <property type="match status" value="1"/>
</dbReference>
<dbReference type="InterPro" id="IPR027896">
    <property type="entry name" value="UQCC3"/>
</dbReference>
<sequence length="79" mass="8380">MSAGRTVLTMVVVLGAGVGSWVMVVSRQQDPKTVTMNLPESNPARLAESRRRNIMAMQALKYTVESSDNTAGGPSGSVK</sequence>
<accession>A0AAV6QGG0</accession>
<name>A0AAV6QGG0_SOLSE</name>
<protein>
    <recommendedName>
        <fullName evidence="4">Ubiquinol-cytochrome-c reductase complex assembly factor 3</fullName>
    </recommendedName>
</protein>
<feature type="transmembrane region" description="Helical" evidence="1">
    <location>
        <begin position="6"/>
        <end position="26"/>
    </location>
</feature>